<dbReference type="Proteomes" id="UP000445696">
    <property type="component" value="Unassembled WGS sequence"/>
</dbReference>
<feature type="transmembrane region" description="Helical" evidence="1">
    <location>
        <begin position="7"/>
        <end position="28"/>
    </location>
</feature>
<accession>A0A845MNS8</accession>
<proteinExistence type="predicted"/>
<dbReference type="AlphaFoldDB" id="A0A845MNS8"/>
<evidence type="ECO:0000313" key="3">
    <source>
        <dbReference type="Proteomes" id="UP000445696"/>
    </source>
</evidence>
<dbReference type="InterPro" id="IPR021265">
    <property type="entry name" value="DUF2842"/>
</dbReference>
<sequence>MNSRKIIGLAGLLVLLTAYCAICLFIAVQFLPANKLAELIFYPLAGVIWIFPAMRIVKWMQSPPGSK</sequence>
<comment type="caution">
    <text evidence="2">The sequence shown here is derived from an EMBL/GenBank/DDBJ whole genome shotgun (WGS) entry which is preliminary data.</text>
</comment>
<keyword evidence="1" id="KW-0812">Transmembrane</keyword>
<dbReference type="EMBL" id="WTVA01000015">
    <property type="protein sequence ID" value="MZR24317.1"/>
    <property type="molecule type" value="Genomic_DNA"/>
</dbReference>
<evidence type="ECO:0000256" key="1">
    <source>
        <dbReference type="SAM" id="Phobius"/>
    </source>
</evidence>
<feature type="transmembrane region" description="Helical" evidence="1">
    <location>
        <begin position="40"/>
        <end position="57"/>
    </location>
</feature>
<keyword evidence="1" id="KW-1133">Transmembrane helix</keyword>
<dbReference type="OrthoDB" id="7283648at2"/>
<dbReference type="RefSeq" id="WP_161340762.1">
    <property type="nucleotide sequence ID" value="NZ_JBHSDG010000003.1"/>
</dbReference>
<name>A0A845MNS8_9PROT</name>
<evidence type="ECO:0000313" key="2">
    <source>
        <dbReference type="EMBL" id="MZR24317.1"/>
    </source>
</evidence>
<organism evidence="2 3">
    <name type="scientific">Sneathiella chungangensis</name>
    <dbReference type="NCBI Taxonomy" id="1418234"/>
    <lineage>
        <taxon>Bacteria</taxon>
        <taxon>Pseudomonadati</taxon>
        <taxon>Pseudomonadota</taxon>
        <taxon>Alphaproteobacteria</taxon>
        <taxon>Sneathiellales</taxon>
        <taxon>Sneathiellaceae</taxon>
        <taxon>Sneathiella</taxon>
    </lineage>
</organism>
<protein>
    <submittedName>
        <fullName evidence="2">DUF2842 domain-containing protein</fullName>
    </submittedName>
</protein>
<keyword evidence="1" id="KW-0472">Membrane</keyword>
<gene>
    <name evidence="2" type="ORF">GQF03_18430</name>
</gene>
<keyword evidence="3" id="KW-1185">Reference proteome</keyword>
<dbReference type="Pfam" id="PF11003">
    <property type="entry name" value="DUF2842"/>
    <property type="match status" value="1"/>
</dbReference>
<reference evidence="2 3" key="1">
    <citation type="journal article" date="2014" name="Int. J. Syst. Evol. Microbiol.">
        <title>Sneathiella chungangensis sp. nov., isolated from a marine sand, and emended description of the genus Sneathiella.</title>
        <authorList>
            <person name="Siamphan C."/>
            <person name="Kim H."/>
            <person name="Lee J.S."/>
            <person name="Kim W."/>
        </authorList>
    </citation>
    <scope>NUCLEOTIDE SEQUENCE [LARGE SCALE GENOMIC DNA]</scope>
    <source>
        <strain evidence="2 3">KCTC 32476</strain>
    </source>
</reference>